<dbReference type="EMBL" id="LBOG01000008">
    <property type="protein sequence ID" value="KKP29768.1"/>
    <property type="molecule type" value="Genomic_DNA"/>
</dbReference>
<evidence type="ECO:0000313" key="3">
    <source>
        <dbReference type="Proteomes" id="UP000034934"/>
    </source>
</evidence>
<evidence type="ECO:0008006" key="4">
    <source>
        <dbReference type="Google" id="ProtNLM"/>
    </source>
</evidence>
<keyword evidence="1" id="KW-0472">Membrane</keyword>
<dbReference type="Proteomes" id="UP000034934">
    <property type="component" value="Unassembled WGS sequence"/>
</dbReference>
<dbReference type="AlphaFoldDB" id="A0A0F9YEI1"/>
<gene>
    <name evidence="2" type="ORF">UR19_C0008G0010</name>
</gene>
<sequence>MQKVDLVINCWEKNYRKVCNGKFIDRVINYNQYKFKNVFILVNNVKNKNSIIKKLDSLTIKKKIDEYFFVKDYIKRANEISGLTKDDYKRVENYINWALCIPIISRSEYVLHWDPDVDMIIEGNWISDSIKQMKNDSNIIAANPSWDREYGLRKHESFKEDKFFFYTHDFSDQVYLIRRVDFLKPIYKYWHIYSLRCPLAHIGSTYEKRVDGYMKRKNKIRITHKKAVYHHPDDSGHSYPAMSIVDIIKHYVFMVLITIYSFFVFKLLKKCTK</sequence>
<evidence type="ECO:0000313" key="2">
    <source>
        <dbReference type="EMBL" id="KKP29768.1"/>
    </source>
</evidence>
<evidence type="ECO:0000256" key="1">
    <source>
        <dbReference type="SAM" id="Phobius"/>
    </source>
</evidence>
<proteinExistence type="predicted"/>
<comment type="caution">
    <text evidence="2">The sequence shown here is derived from an EMBL/GenBank/DDBJ whole genome shotgun (WGS) entry which is preliminary data.</text>
</comment>
<feature type="transmembrane region" description="Helical" evidence="1">
    <location>
        <begin position="250"/>
        <end position="268"/>
    </location>
</feature>
<reference evidence="2 3" key="1">
    <citation type="journal article" date="2015" name="Nature">
        <title>rRNA introns, odd ribosomes, and small enigmatic genomes across a large radiation of phyla.</title>
        <authorList>
            <person name="Brown C.T."/>
            <person name="Hug L.A."/>
            <person name="Thomas B.C."/>
            <person name="Sharon I."/>
            <person name="Castelle C.J."/>
            <person name="Singh A."/>
            <person name="Wilkins M.J."/>
            <person name="Williams K.H."/>
            <person name="Banfield J.F."/>
        </authorList>
    </citation>
    <scope>NUCLEOTIDE SEQUENCE [LARGE SCALE GENOMIC DNA]</scope>
</reference>
<protein>
    <recommendedName>
        <fullName evidence="4">Glycosyltransferase</fullName>
    </recommendedName>
</protein>
<accession>A0A0F9YEI1</accession>
<name>A0A0F9YEI1_9BACT</name>
<organism evidence="2 3">
    <name type="scientific">Candidatus Nomurabacteria bacterium GW2011_GWF1_31_48</name>
    <dbReference type="NCBI Taxonomy" id="1618767"/>
    <lineage>
        <taxon>Bacteria</taxon>
        <taxon>Candidatus Nomuraibacteriota</taxon>
    </lineage>
</organism>
<keyword evidence="1" id="KW-1133">Transmembrane helix</keyword>
<keyword evidence="1" id="KW-0812">Transmembrane</keyword>